<dbReference type="PANTHER" id="PTHR33048:SF47">
    <property type="entry name" value="INTEGRAL MEMBRANE PROTEIN-RELATED"/>
    <property type="match status" value="1"/>
</dbReference>
<reference evidence="9" key="2">
    <citation type="submission" date="2025-08" db="UniProtKB">
        <authorList>
            <consortium name="RefSeq"/>
        </authorList>
    </citation>
    <scope>IDENTIFICATION</scope>
</reference>
<feature type="transmembrane region" description="Helical" evidence="7">
    <location>
        <begin position="124"/>
        <end position="146"/>
    </location>
</feature>
<dbReference type="KEGG" id="ang:An01g01150"/>
<feature type="domain" description="Rhodopsin" evidence="8">
    <location>
        <begin position="142"/>
        <end position="384"/>
    </location>
</feature>
<dbReference type="VEuPathDB" id="FungiDB:An01g01150"/>
<accession>A0AAJ6Q9X9</accession>
<dbReference type="AlphaFoldDB" id="A0AAJ6Q9X9"/>
<evidence type="ECO:0000256" key="2">
    <source>
        <dbReference type="ARBA" id="ARBA00022692"/>
    </source>
</evidence>
<feature type="transmembrane region" description="Helical" evidence="7">
    <location>
        <begin position="319"/>
        <end position="348"/>
    </location>
</feature>
<feature type="transmembrane region" description="Helical" evidence="7">
    <location>
        <begin position="204"/>
        <end position="228"/>
    </location>
</feature>
<dbReference type="InterPro" id="IPR052337">
    <property type="entry name" value="SAT4-like"/>
</dbReference>
<feature type="region of interest" description="Disordered" evidence="6">
    <location>
        <begin position="44"/>
        <end position="63"/>
    </location>
</feature>
<evidence type="ECO:0000259" key="8">
    <source>
        <dbReference type="Pfam" id="PF20684"/>
    </source>
</evidence>
<keyword evidence="4 7" id="KW-0472">Membrane</keyword>
<feature type="transmembrane region" description="Helical" evidence="7">
    <location>
        <begin position="285"/>
        <end position="307"/>
    </location>
</feature>
<evidence type="ECO:0000256" key="7">
    <source>
        <dbReference type="SAM" id="Phobius"/>
    </source>
</evidence>
<evidence type="ECO:0000256" key="3">
    <source>
        <dbReference type="ARBA" id="ARBA00022989"/>
    </source>
</evidence>
<proteinExistence type="inferred from homology"/>
<name>A0AAJ6Q9X9_ASPNG</name>
<reference evidence="9" key="1">
    <citation type="submission" date="2025-02" db="EMBL/GenBank/DDBJ databases">
        <authorList>
            <consortium name="NCBI Genome Project"/>
        </authorList>
    </citation>
    <scope>NUCLEOTIDE SEQUENCE</scope>
</reference>
<feature type="transmembrane region" description="Helical" evidence="7">
    <location>
        <begin position="360"/>
        <end position="384"/>
    </location>
</feature>
<evidence type="ECO:0000256" key="4">
    <source>
        <dbReference type="ARBA" id="ARBA00023136"/>
    </source>
</evidence>
<feature type="transmembrane region" description="Helical" evidence="7">
    <location>
        <begin position="158"/>
        <end position="178"/>
    </location>
</feature>
<dbReference type="GO" id="GO:0016020">
    <property type="term" value="C:membrane"/>
    <property type="evidence" value="ECO:0007669"/>
    <property type="project" value="UniProtKB-SubCell"/>
</dbReference>
<keyword evidence="3 7" id="KW-1133">Transmembrane helix</keyword>
<keyword evidence="2 7" id="KW-0812">Transmembrane</keyword>
<gene>
    <name evidence="9" type="ORF">An01g01150</name>
</gene>
<feature type="transmembrane region" description="Helical" evidence="7">
    <location>
        <begin position="12"/>
        <end position="35"/>
    </location>
</feature>
<dbReference type="GeneID" id="4978094"/>
<evidence type="ECO:0000256" key="6">
    <source>
        <dbReference type="SAM" id="MobiDB-lite"/>
    </source>
</evidence>
<protein>
    <recommendedName>
        <fullName evidence="8">Rhodopsin domain-containing protein</fullName>
    </recommendedName>
</protein>
<comment type="similarity">
    <text evidence="5">Belongs to the SAT4 family.</text>
</comment>
<dbReference type="InterPro" id="IPR049326">
    <property type="entry name" value="Rhodopsin_dom_fungi"/>
</dbReference>
<dbReference type="PANTHER" id="PTHR33048">
    <property type="entry name" value="PTH11-LIKE INTEGRAL MEMBRANE PROTEIN (AFU_ORTHOLOGUE AFUA_5G11245)"/>
    <property type="match status" value="1"/>
</dbReference>
<evidence type="ECO:0000313" key="9">
    <source>
        <dbReference type="RefSeq" id="XP_001388557.3"/>
    </source>
</evidence>
<dbReference type="Pfam" id="PF20684">
    <property type="entry name" value="Fung_rhodopsin"/>
    <property type="match status" value="1"/>
</dbReference>
<evidence type="ECO:0000256" key="1">
    <source>
        <dbReference type="ARBA" id="ARBA00004141"/>
    </source>
</evidence>
<sequence>MPWGFSTQPPQRLFPLLPLFALADCCVISFGLSYCRQHFGTVTRPGSPEADRETDGGNKAQLPPTSFTPARQVLHRILFIGSQQPSLLSFVLLVTKFTLFALACFTVLFMALDIPKDTPDCGEGILITSIFLIILIIIFTVLRVVSKFVTHQDWWWDDFFALLALPFELIVLSLVVAWRQIGLGYHMEVVAAINPEYLLTGARYLYVAIFFFDGSVCLPKISALFFYARIFRTNNRTFRIHLWIVGGLTSTWLLAAWISTGLECQPIAKAWNTVLPGTCIAQFQWYLSTAALSCMIDFYILFLPIPMIWGLQASLKRRVYLLIAFMMAYSVVVLSLGRLVAVIQFIPIMNQDLTWHFVKYGYWSILEGSISIISISVPSCLALAKALRNTSDPKIYLDSNKASTNSPSYISSHFGEQKDTVSWQNGHSGCGSVDKLVSDIHVSPGEYGHHRNLDIPLGAVRIETDIEPSAGLQLSGGRFDRNDMGISQYLLNLLTTCSQILPGYYEEVSAGR</sequence>
<organism evidence="9">
    <name type="scientific">Aspergillus niger</name>
    <dbReference type="NCBI Taxonomy" id="5061"/>
    <lineage>
        <taxon>Eukaryota</taxon>
        <taxon>Fungi</taxon>
        <taxon>Dikarya</taxon>
        <taxon>Ascomycota</taxon>
        <taxon>Pezizomycotina</taxon>
        <taxon>Eurotiomycetes</taxon>
        <taxon>Eurotiomycetidae</taxon>
        <taxon>Eurotiales</taxon>
        <taxon>Aspergillaceae</taxon>
        <taxon>Aspergillus</taxon>
        <taxon>Aspergillus subgen. Circumdati</taxon>
    </lineage>
</organism>
<feature type="transmembrane region" description="Helical" evidence="7">
    <location>
        <begin position="240"/>
        <end position="258"/>
    </location>
</feature>
<comment type="subcellular location">
    <subcellularLocation>
        <location evidence="1">Membrane</location>
        <topology evidence="1">Multi-pass membrane protein</topology>
    </subcellularLocation>
</comment>
<feature type="transmembrane region" description="Helical" evidence="7">
    <location>
        <begin position="87"/>
        <end position="112"/>
    </location>
</feature>
<dbReference type="RefSeq" id="XP_001388557.3">
    <property type="nucleotide sequence ID" value="XM_001388520.3"/>
</dbReference>
<evidence type="ECO:0000256" key="5">
    <source>
        <dbReference type="ARBA" id="ARBA00038359"/>
    </source>
</evidence>